<proteinExistence type="predicted"/>
<feature type="domain" description="Minor capsid protein P9 transmembrane helices" evidence="2">
    <location>
        <begin position="9"/>
        <end position="74"/>
    </location>
</feature>
<accession>A0A0N9P6Y5</accession>
<dbReference type="Proteomes" id="UP000319438">
    <property type="component" value="Segment"/>
</dbReference>
<evidence type="ECO:0000313" key="4">
    <source>
        <dbReference type="Proteomes" id="UP000319438"/>
    </source>
</evidence>
<name>A0A0N9P6Y5_9VIRU</name>
<dbReference type="Pfam" id="PF19066">
    <property type="entry name" value="P9_TM"/>
    <property type="match status" value="1"/>
</dbReference>
<dbReference type="InterPro" id="IPR043915">
    <property type="entry name" value="P9_TM"/>
</dbReference>
<evidence type="ECO:0000259" key="2">
    <source>
        <dbReference type="Pfam" id="PF19066"/>
    </source>
</evidence>
<organism evidence="3 4">
    <name type="scientific">Port-miou virus</name>
    <dbReference type="NCBI Taxonomy" id="1733873"/>
    <lineage>
        <taxon>Viruses</taxon>
        <taxon>Varidnaviria</taxon>
        <taxon>Bamfordvirae</taxon>
        <taxon>Nucleocytoviricota</taxon>
        <taxon>Megaviricetes</taxon>
        <taxon>Pimascovirales</taxon>
        <taxon>Pimascovirales incertae sedis</taxon>
        <taxon>Marseilleviridae</taxon>
        <taxon>Losannavirus</taxon>
        <taxon>Losannavirus lausannense</taxon>
        <taxon>Lausannevirus</taxon>
    </lineage>
</organism>
<evidence type="ECO:0000256" key="1">
    <source>
        <dbReference type="SAM" id="Phobius"/>
    </source>
</evidence>
<gene>
    <name evidence="3" type="ORF">PMV_280</name>
</gene>
<feature type="transmembrane region" description="Helical" evidence="1">
    <location>
        <begin position="41"/>
        <end position="71"/>
    </location>
</feature>
<keyword evidence="1" id="KW-1133">Transmembrane helix</keyword>
<reference evidence="3" key="1">
    <citation type="journal article" date="2015" name="Genome Announc.">
        <title>Complete Genome Sequence of a New Member of the Marseilleviridae Recovered from the Brackish Submarine Spring in the Cassis Port-Miou Calanque, France.</title>
        <authorList>
            <person name="Doutre G."/>
            <person name="Arfib B."/>
            <person name="Rochette P."/>
            <person name="Claverie J.M."/>
            <person name="Bonin P."/>
            <person name="Abergel C."/>
        </authorList>
    </citation>
    <scope>NUCLEOTIDE SEQUENCE [LARGE SCALE GENOMIC DNA]</scope>
    <source>
        <strain evidence="3">1</strain>
    </source>
</reference>
<keyword evidence="1" id="KW-0472">Membrane</keyword>
<keyword evidence="1" id="KW-0812">Transmembrane</keyword>
<evidence type="ECO:0000313" key="3">
    <source>
        <dbReference type="EMBL" id="ALH06978.1"/>
    </source>
</evidence>
<dbReference type="EMBL" id="KT428292">
    <property type="protein sequence ID" value="ALH06978.1"/>
    <property type="molecule type" value="Genomic_DNA"/>
</dbReference>
<protein>
    <recommendedName>
        <fullName evidence="2">Minor capsid protein P9 transmembrane helices domain-containing protein</fullName>
    </recommendedName>
</protein>
<sequence length="209" mass="23942">MSCSSDEKFWAEDLSDLFCSLSIVPTASMTLDAKLNAVTRLVIIVSIIAYFLGYQYWYVFLLVSLGLLILFKYSRKTPKKEGFTIPQTNLVGSQIVSTIPPVLGEQWENPSPTYNNYTLLANEDGPNCSTPVTFDESAFPVYGQYYTQSNLQPFRDEELRNQSLVDSTVQMNNAFLSDQLQFRNDMTRLYNNKLRREFSQNRYEAVSPI</sequence>